<dbReference type="Proteomes" id="UP000499080">
    <property type="component" value="Unassembled WGS sequence"/>
</dbReference>
<feature type="compositionally biased region" description="Polar residues" evidence="1">
    <location>
        <begin position="1"/>
        <end position="13"/>
    </location>
</feature>
<gene>
    <name evidence="2" type="ORF">AVEN_47424_1</name>
</gene>
<feature type="region of interest" description="Disordered" evidence="1">
    <location>
        <begin position="1"/>
        <end position="20"/>
    </location>
</feature>
<organism evidence="2 3">
    <name type="scientific">Araneus ventricosus</name>
    <name type="common">Orbweaver spider</name>
    <name type="synonym">Epeira ventricosa</name>
    <dbReference type="NCBI Taxonomy" id="182803"/>
    <lineage>
        <taxon>Eukaryota</taxon>
        <taxon>Metazoa</taxon>
        <taxon>Ecdysozoa</taxon>
        <taxon>Arthropoda</taxon>
        <taxon>Chelicerata</taxon>
        <taxon>Arachnida</taxon>
        <taxon>Araneae</taxon>
        <taxon>Araneomorphae</taxon>
        <taxon>Entelegynae</taxon>
        <taxon>Araneoidea</taxon>
        <taxon>Araneidae</taxon>
        <taxon>Araneus</taxon>
    </lineage>
</organism>
<evidence type="ECO:0000256" key="1">
    <source>
        <dbReference type="SAM" id="MobiDB-lite"/>
    </source>
</evidence>
<protein>
    <submittedName>
        <fullName evidence="2">Uncharacterized protein</fullName>
    </submittedName>
</protein>
<feature type="compositionally biased region" description="Basic and acidic residues" evidence="1">
    <location>
        <begin position="54"/>
        <end position="73"/>
    </location>
</feature>
<evidence type="ECO:0000313" key="3">
    <source>
        <dbReference type="Proteomes" id="UP000499080"/>
    </source>
</evidence>
<feature type="region of interest" description="Disordered" evidence="1">
    <location>
        <begin position="46"/>
        <end position="73"/>
    </location>
</feature>
<dbReference type="AlphaFoldDB" id="A0A4Y2KS32"/>
<dbReference type="EMBL" id="BGPR01004869">
    <property type="protein sequence ID" value="GBN04293.1"/>
    <property type="molecule type" value="Genomic_DNA"/>
</dbReference>
<name>A0A4Y2KS32_ARAVE</name>
<reference evidence="2 3" key="1">
    <citation type="journal article" date="2019" name="Sci. Rep.">
        <title>Orb-weaving spider Araneus ventricosus genome elucidates the spidroin gene catalogue.</title>
        <authorList>
            <person name="Kono N."/>
            <person name="Nakamura H."/>
            <person name="Ohtoshi R."/>
            <person name="Moran D.A.P."/>
            <person name="Shinohara A."/>
            <person name="Yoshida Y."/>
            <person name="Fujiwara M."/>
            <person name="Mori M."/>
            <person name="Tomita M."/>
            <person name="Arakawa K."/>
        </authorList>
    </citation>
    <scope>NUCLEOTIDE SEQUENCE [LARGE SCALE GENOMIC DNA]</scope>
</reference>
<keyword evidence="3" id="KW-1185">Reference proteome</keyword>
<proteinExistence type="predicted"/>
<comment type="caution">
    <text evidence="2">The sequence shown here is derived from an EMBL/GenBank/DDBJ whole genome shotgun (WGS) entry which is preliminary data.</text>
</comment>
<sequence length="175" mass="19508">MAPVPGNQTNSTEDPPCMGPVARQIIRSGQTSSLRCGVEVWRGVSAQVSSSSPDGDKKWWTDDPADPQDRLENRVLVSRRDYGLFKRTPLQPSQAPKKEFFEGFRIAPNGDHKSPDADCNAVSLRKDGDISKIYYVDPAISMVINLNECGKLFMCGNQNMQIKTCIRQYNIILCI</sequence>
<accession>A0A4Y2KS32</accession>
<evidence type="ECO:0000313" key="2">
    <source>
        <dbReference type="EMBL" id="GBN04293.1"/>
    </source>
</evidence>